<evidence type="ECO:0000313" key="2">
    <source>
        <dbReference type="EMBL" id="CAA9376458.1"/>
    </source>
</evidence>
<protein>
    <submittedName>
        <fullName evidence="2">Uncharacterized protein</fullName>
    </submittedName>
</protein>
<proteinExistence type="predicted"/>
<feature type="non-terminal residue" evidence="2">
    <location>
        <position position="1"/>
    </location>
</feature>
<gene>
    <name evidence="2" type="ORF">AVDCRST_MAG06-550</name>
</gene>
<evidence type="ECO:0000256" key="1">
    <source>
        <dbReference type="SAM" id="MobiDB-lite"/>
    </source>
</evidence>
<accession>A0A6J4N7N8</accession>
<dbReference type="EMBL" id="CADCUP010000039">
    <property type="protein sequence ID" value="CAA9376458.1"/>
    <property type="molecule type" value="Genomic_DNA"/>
</dbReference>
<sequence length="181" mass="18739">DDPDGLHGRGGAGRARAAGRAGGLEPQRRLEPRAGRARVGAGPLPGHGGAAHRVPRRDAGRGLRAPPGGPPGPRLEHARRRRRGPGPALVVHPHPRAPLEHPRDHRAGAGAGALGPLPAPLPPQLRRGGGGGRRTAPGARGVDHRAGLHRRQRRPADGADPGREPGTRLAAPARLEARRCV</sequence>
<name>A0A6J4N7N8_9ACTN</name>
<reference evidence="2" key="1">
    <citation type="submission" date="2020-02" db="EMBL/GenBank/DDBJ databases">
        <authorList>
            <person name="Meier V. D."/>
        </authorList>
    </citation>
    <scope>NUCLEOTIDE SEQUENCE</scope>
    <source>
        <strain evidence="2">AVDCRST_MAG06</strain>
    </source>
</reference>
<dbReference type="AlphaFoldDB" id="A0A6J4N7N8"/>
<feature type="compositionally biased region" description="Basic and acidic residues" evidence="1">
    <location>
        <begin position="154"/>
        <end position="166"/>
    </location>
</feature>
<feature type="non-terminal residue" evidence="2">
    <location>
        <position position="181"/>
    </location>
</feature>
<feature type="region of interest" description="Disordered" evidence="1">
    <location>
        <begin position="1"/>
        <end position="181"/>
    </location>
</feature>
<feature type="compositionally biased region" description="Basic and acidic residues" evidence="1">
    <location>
        <begin position="97"/>
        <end position="107"/>
    </location>
</feature>
<organism evidence="2">
    <name type="scientific">uncultured Nocardioides sp</name>
    <dbReference type="NCBI Taxonomy" id="198441"/>
    <lineage>
        <taxon>Bacteria</taxon>
        <taxon>Bacillati</taxon>
        <taxon>Actinomycetota</taxon>
        <taxon>Actinomycetes</taxon>
        <taxon>Propionibacteriales</taxon>
        <taxon>Nocardioidaceae</taxon>
        <taxon>Nocardioides</taxon>
        <taxon>environmental samples</taxon>
    </lineage>
</organism>